<dbReference type="GO" id="GO:0005634">
    <property type="term" value="C:nucleus"/>
    <property type="evidence" value="ECO:0007669"/>
    <property type="project" value="TreeGrafter"/>
</dbReference>
<dbReference type="GO" id="GO:0051726">
    <property type="term" value="P:regulation of cell cycle"/>
    <property type="evidence" value="ECO:0007669"/>
    <property type="project" value="InterPro"/>
</dbReference>
<dbReference type="InterPro" id="IPR006671">
    <property type="entry name" value="Cyclin_N"/>
</dbReference>
<comment type="caution">
    <text evidence="3">The sequence shown here is derived from an EMBL/GenBank/DDBJ whole genome shotgun (WGS) entry which is preliminary data.</text>
</comment>
<dbReference type="InParanoid" id="A0A5J5EGH1"/>
<reference evidence="3 4" key="1">
    <citation type="submission" date="2019-09" db="EMBL/GenBank/DDBJ databases">
        <title>Draft genome of the ectomycorrhizal ascomycete Sphaerosporella brunnea.</title>
        <authorList>
            <consortium name="DOE Joint Genome Institute"/>
            <person name="Benucci G.M."/>
            <person name="Marozzi G."/>
            <person name="Antonielli L."/>
            <person name="Sanchez S."/>
            <person name="Marco P."/>
            <person name="Wang X."/>
            <person name="Falini L.B."/>
            <person name="Barry K."/>
            <person name="Haridas S."/>
            <person name="Lipzen A."/>
            <person name="Labutti K."/>
            <person name="Grigoriev I.V."/>
            <person name="Murat C."/>
            <person name="Martin F."/>
            <person name="Albertini E."/>
            <person name="Donnini D."/>
            <person name="Bonito G."/>
        </authorList>
    </citation>
    <scope>NUCLEOTIDE SEQUENCE [LARGE SCALE GENOMIC DNA]</scope>
    <source>
        <strain evidence="3 4">Sb_GMNB300</strain>
    </source>
</reference>
<dbReference type="PANTHER" id="PTHR15615:SF10">
    <property type="entry name" value="PHO85 CYCLIN-2-RELATED"/>
    <property type="match status" value="1"/>
</dbReference>
<dbReference type="Gene3D" id="1.10.472.10">
    <property type="entry name" value="Cyclin-like"/>
    <property type="match status" value="1"/>
</dbReference>
<organism evidence="3 4">
    <name type="scientific">Sphaerosporella brunnea</name>
    <dbReference type="NCBI Taxonomy" id="1250544"/>
    <lineage>
        <taxon>Eukaryota</taxon>
        <taxon>Fungi</taxon>
        <taxon>Dikarya</taxon>
        <taxon>Ascomycota</taxon>
        <taxon>Pezizomycotina</taxon>
        <taxon>Pezizomycetes</taxon>
        <taxon>Pezizales</taxon>
        <taxon>Pyronemataceae</taxon>
        <taxon>Sphaerosporella</taxon>
    </lineage>
</organism>
<dbReference type="AlphaFoldDB" id="A0A5J5EGH1"/>
<dbReference type="SUPFAM" id="SSF47954">
    <property type="entry name" value="Cyclin-like"/>
    <property type="match status" value="1"/>
</dbReference>
<sequence length="209" mass="23987">MGNKEALDEFIQMPVTKEMISYLASKASTVIRCEQANLPPSPPQTPPQNNKAADFSKPREPALPSLEQFITSVVDRSHVQVPTLMSSLVYLDRLQKKLPPVAKGMRCTVHRIFLASLILAAKNLNDSSPKNKHWARYSVVRGFEGFGFSLTEVNLMEKQLLFLLDWDLRITEDDLYKHLEPFLTPIMEKNNQELELLVREKEREHEEAR</sequence>
<keyword evidence="4" id="KW-1185">Reference proteome</keyword>
<dbReference type="FunCoup" id="A0A5J5EGH1">
    <property type="interactions" value="137"/>
</dbReference>
<dbReference type="GO" id="GO:0000307">
    <property type="term" value="C:cyclin-dependent protein kinase holoenzyme complex"/>
    <property type="evidence" value="ECO:0007669"/>
    <property type="project" value="TreeGrafter"/>
</dbReference>
<protein>
    <recommendedName>
        <fullName evidence="2">Cyclin N-terminal domain-containing protein</fullName>
    </recommendedName>
</protein>
<dbReference type="InterPro" id="IPR036915">
    <property type="entry name" value="Cyclin-like_sf"/>
</dbReference>
<name>A0A5J5EGH1_9PEZI</name>
<dbReference type="InterPro" id="IPR012104">
    <property type="entry name" value="PHO85_cyclin_1/2/9"/>
</dbReference>
<dbReference type="OrthoDB" id="10250320at2759"/>
<evidence type="ECO:0000313" key="4">
    <source>
        <dbReference type="Proteomes" id="UP000326924"/>
    </source>
</evidence>
<dbReference type="Pfam" id="PF00134">
    <property type="entry name" value="Cyclin_N"/>
    <property type="match status" value="1"/>
</dbReference>
<evidence type="ECO:0000313" key="3">
    <source>
        <dbReference type="EMBL" id="KAA8894351.1"/>
    </source>
</evidence>
<dbReference type="PIRSF" id="PIRSF016511">
    <property type="entry name" value="Cyclin_Pcl"/>
    <property type="match status" value="1"/>
</dbReference>
<feature type="region of interest" description="Disordered" evidence="1">
    <location>
        <begin position="35"/>
        <end position="58"/>
    </location>
</feature>
<feature type="non-terminal residue" evidence="3">
    <location>
        <position position="209"/>
    </location>
</feature>
<dbReference type="GO" id="GO:0019901">
    <property type="term" value="F:protein kinase binding"/>
    <property type="evidence" value="ECO:0007669"/>
    <property type="project" value="InterPro"/>
</dbReference>
<gene>
    <name evidence="3" type="ORF">FN846DRAFT_786493</name>
</gene>
<evidence type="ECO:0000259" key="2">
    <source>
        <dbReference type="Pfam" id="PF00134"/>
    </source>
</evidence>
<dbReference type="Proteomes" id="UP000326924">
    <property type="component" value="Unassembled WGS sequence"/>
</dbReference>
<dbReference type="GO" id="GO:0016538">
    <property type="term" value="F:cyclin-dependent protein serine/threonine kinase regulator activity"/>
    <property type="evidence" value="ECO:0007669"/>
    <property type="project" value="TreeGrafter"/>
</dbReference>
<proteinExistence type="predicted"/>
<accession>A0A5J5EGH1</accession>
<feature type="domain" description="Cyclin N-terminal" evidence="2">
    <location>
        <begin position="65"/>
        <end position="169"/>
    </location>
</feature>
<dbReference type="PANTHER" id="PTHR15615">
    <property type="match status" value="1"/>
</dbReference>
<dbReference type="CDD" id="cd20557">
    <property type="entry name" value="CYCLIN_ScPCL1-like"/>
    <property type="match status" value="1"/>
</dbReference>
<dbReference type="InterPro" id="IPR013922">
    <property type="entry name" value="Cyclin_PHO80-like"/>
</dbReference>
<dbReference type="EMBL" id="VXIS01000347">
    <property type="protein sequence ID" value="KAA8894351.1"/>
    <property type="molecule type" value="Genomic_DNA"/>
</dbReference>
<evidence type="ECO:0000256" key="1">
    <source>
        <dbReference type="SAM" id="MobiDB-lite"/>
    </source>
</evidence>